<name>A0A0B7N320_9FUNG</name>
<dbReference type="InterPro" id="IPR024368">
    <property type="entry name" value="Ecl1/2/3"/>
</dbReference>
<organism evidence="1 2">
    <name type="scientific">Parasitella parasitica</name>
    <dbReference type="NCBI Taxonomy" id="35722"/>
    <lineage>
        <taxon>Eukaryota</taxon>
        <taxon>Fungi</taxon>
        <taxon>Fungi incertae sedis</taxon>
        <taxon>Mucoromycota</taxon>
        <taxon>Mucoromycotina</taxon>
        <taxon>Mucoromycetes</taxon>
        <taxon>Mucorales</taxon>
        <taxon>Mucorineae</taxon>
        <taxon>Mucoraceae</taxon>
        <taxon>Parasitella</taxon>
    </lineage>
</organism>
<keyword evidence="2" id="KW-1185">Reference proteome</keyword>
<evidence type="ECO:0000313" key="1">
    <source>
        <dbReference type="EMBL" id="CEP12701.1"/>
    </source>
</evidence>
<protein>
    <submittedName>
        <fullName evidence="1">Uncharacterized protein</fullName>
    </submittedName>
</protein>
<dbReference type="Proteomes" id="UP000054107">
    <property type="component" value="Unassembled WGS sequence"/>
</dbReference>
<proteinExistence type="predicted"/>
<evidence type="ECO:0000313" key="2">
    <source>
        <dbReference type="Proteomes" id="UP000054107"/>
    </source>
</evidence>
<reference evidence="1 2" key="1">
    <citation type="submission" date="2014-09" db="EMBL/GenBank/DDBJ databases">
        <authorList>
            <person name="Ellenberger Sabrina"/>
        </authorList>
    </citation>
    <scope>NUCLEOTIDE SEQUENCE [LARGE SCALE GENOMIC DNA]</scope>
    <source>
        <strain evidence="1 2">CBS 412.66</strain>
    </source>
</reference>
<gene>
    <name evidence="1" type="primary">PARPA_06679.1 scaffold 23333</name>
</gene>
<dbReference type="AlphaFoldDB" id="A0A0B7N320"/>
<accession>A0A0B7N320</accession>
<sequence length="146" mass="16302">MADLNWCTFCDNAVSPFSESLYCSEQCLRADALRNHPLLGYTYPEFTDFPRPNNHNHILNHNQNHNHTVHHTHKPNTSYSNYSSTSVSPALTATSSHTCGSSIQLSSPPKFDLLSNSTSLPPIITTVTAKPTYFNYFSIFDTTTTS</sequence>
<dbReference type="Pfam" id="PF12855">
    <property type="entry name" value="Ecl1"/>
    <property type="match status" value="1"/>
</dbReference>
<dbReference type="EMBL" id="LN728224">
    <property type="protein sequence ID" value="CEP12701.1"/>
    <property type="molecule type" value="Genomic_DNA"/>
</dbReference>
<dbReference type="OrthoDB" id="2384637at2759"/>